<dbReference type="GO" id="GO:0006351">
    <property type="term" value="P:DNA-templated transcription"/>
    <property type="evidence" value="ECO:0007669"/>
    <property type="project" value="InterPro"/>
</dbReference>
<dbReference type="EC" id="2.7.7.48" evidence="1"/>
<evidence type="ECO:0000256" key="3">
    <source>
        <dbReference type="ARBA" id="ARBA00022679"/>
    </source>
</evidence>
<evidence type="ECO:0000256" key="1">
    <source>
        <dbReference type="ARBA" id="ARBA00012494"/>
    </source>
</evidence>
<evidence type="ECO:0000259" key="11">
    <source>
        <dbReference type="PROSITE" id="PS50525"/>
    </source>
</evidence>
<dbReference type="InterPro" id="IPR029124">
    <property type="entry name" value="L_protein_N"/>
</dbReference>
<dbReference type="EMBL" id="MK896462">
    <property type="protein sequence ID" value="QLA46889.1"/>
    <property type="molecule type" value="Viral_cRNA"/>
</dbReference>
<dbReference type="GO" id="GO:0003968">
    <property type="term" value="F:RNA-directed RNA polymerase activity"/>
    <property type="evidence" value="ECO:0007669"/>
    <property type="project" value="UniProtKB-EC"/>
</dbReference>
<evidence type="ECO:0000256" key="9">
    <source>
        <dbReference type="ARBA" id="ARBA00034123"/>
    </source>
</evidence>
<accession>A0A7D9MVG9</accession>
<evidence type="ECO:0000256" key="7">
    <source>
        <dbReference type="ARBA" id="ARBA00030436"/>
    </source>
</evidence>
<reference evidence="12" key="1">
    <citation type="submission" date="2019-05" db="EMBL/GenBank/DDBJ databases">
        <title>Genomic Characterization of 104 Bunyaviruses in the Families Peribunyaviridae, Nairoviridae, and Phenuiviridae.</title>
        <authorList>
            <person name="Kapuscinski M."/>
            <person name="Bergren N."/>
            <person name="Russell B."/>
            <person name="Lee J."/>
            <person name="Borland E."/>
            <person name="King D."/>
            <person name="Burkhalter K."/>
            <person name="Stenglein M."/>
            <person name="Kading R."/>
        </authorList>
    </citation>
    <scope>NUCLEOTIDE SEQUENCE</scope>
    <source>
        <strain evidence="12">SpH 32580</strain>
    </source>
</reference>
<dbReference type="GO" id="GO:0016787">
    <property type="term" value="F:hydrolase activity"/>
    <property type="evidence" value="ECO:0007669"/>
    <property type="project" value="UniProtKB-KW"/>
</dbReference>
<keyword evidence="5" id="KW-0460">Magnesium</keyword>
<sequence>MEYNTIREFRARIANAKNADIAKDIDIDLYTARHDYFGRCVCNAYQIEYRNDVPLVDILLDCIENFDPLAQNIPNITPDNYILHNNTIFIIDYKVTMSMETVDITVKKYTDALAKLGHLNVQFELVIIQINPRTLEIYISSQLFQEVYGTPPIEVDFKDFFELKDLLYTKFENDEEFLLKIAHGDFTLTAPWIDEDTPELEEHDEYRFFLESLGEKYRTLFLDSMNHSSYSTERWNTNLYKIKEATSNEYNNYIKRVSSSIFTKDGKFSKPNKESIIAGWTSMTKRINETRDMQDSHVMQKPSAHLLWCPPDPQESNSNIQKIIKLSKILQQIEGHHPMLESFRELGKCFDFSGNIELYEREIENRKKESRKYRDKISDRRLSPVKVGTSTFLWEQQFLLDTETIQVHNRKRLLKDFCGIGGHKNFSNKTEEDINLSKPKILDFNSQSILFKAREMITKTRRLLRNSHNLDLSNFITHFFGNKIANSSPETRTTLDKIQSTRFWTCINDFSMLIKNLLSVSQYNRSNTFRVVTCANNRLFAILLPSVDIKTKRSTIVFFTIAIHNQEEDLLEPGCLSYTYKSSSYLVSISRAMRLDKERCQRIVTAPGLFLMSTLILYNNNHLLDLDEVMVFCFYTSLSITKSMLSLTEPARYMIMNSLAISSDVQGYIAEKFSPYTKTLFSVYMTDIIKKACFEANMQRSKVSFRDVYLTDFDVTQKGVTEVRELKSIWFPGFVSIKEYINQVYLPFYFNSKGLHEKHHVMIDLIKTVGEIELEQRKMKDLIWSDNHIPQTVNLPVFLHSLSRMLITDTSRHNHIRSKIESKNNFRRSPATISTFTSSKSCIKIGDFTSHKEIQSKKTQKNLNREQRVANMLFYNEELHNVKIGHATYSDLRACIPNYTDYITTKNFDRLYELYQGDILSDEPAISVCLRMMREHKNHKFAIFNKGQKTAKDREIFEPEWETKAGMYVVERLAKERCKLNQDEMISEPGDSKLKILEQKAEQELRYMLTKNKEMSTSNPDEIYRSYKIEINADMTKWSAQDVFFKYFWLIAMDPILYPREKKRIIFFLCNYLQKELIIPDEVMKTLLDQRINRPDDIFMILTDNFRSNTFSVRRNWLQGNFNYTSSYVHSCAMQTFKDIIKHAATLIEGDCMVNSLVHSDDNHTSLVIVQNKLTDDELTHFVVDTFKSTCLSFGCQANMKKTYFTNFIKEFVSLFNIMGEPFSIFGRFLLTSVGDCAFIGPYEDLSSRISATQSAIKHGCPPSLAWVSIALSHWITYLNYNMLPGQKNDPATYFPTQQRNHLPIELFGILDSNLSSIALLGMEANNVEFLTSLLIKMNSPLRNKEPVGIQVDQIKNWELNKIAPEDIFRLKLLRFFVLDTESSSETIGETSDMRSRSIITPRKFTTEGSISRLNSYNDYKNVMSDEAAIDNLLDYIRSHPELTITKGENKKEYMAMTLFRYNSKRFKESLSIQNPSQLFIEQILFSNKPTIDYTRIREKFINISETYANEEFGSIKGRYTFTEAYSQLNMDLCGIDITIEDIRTIYNYCILNDPLIATVANSILLSTIGSPISRNALSSNSMPEFRSMKLIHHSPALVLRCYSSGRNDLPGVNPEEMDRDLVHLKSFIEETKLLEKMKKRLEEIETNTEQEKKMLEIRELTKVYQVCYEYIRSADHRIKIFILPMKTRTVNDFCSIIQGNLITDTHWFTMHYLKQIVVQGHKAVITKAHSSDFLIASECFRVLCFFLDTFVAQSFRKLVLAEMIDSHAYKGVPLKVLLSYITTSQSRQDFLPLLWNIGLLTQHDLDKYDALRSSERISWNDNQINREFNTGPIDLSISGYNREIRIVGEDDKLFVAELRLTNINPDIISNSGRKLLNARHGLRFEKLQRCEIEENARYITYQKRSHNTYAYQIHSAHSIKLRNTENMSKGRYYNEIVPVCPVIVSKYITKSKINIQSIEYYNYENHRLGKLKVNEDESILMKRGLLDRMRLFDGPDINIGLISLNALANSTELLTPDYSKLSKINLVSLAMIIDCNGSENPDITCSEFDFVAMSDDPMECLTSQAVEMSPPLNMYIHKSVDKKMTYRNALKSAMRSSTERFICAFDFTGEGFYSSKNLGVLSCIKSLIELLDTNEWSTIILKCIHFCLIVKKMDSIYHTMQMPAPFIIDPIKPEYNWVKLLRFICGLPEMIDPFWRQLFDHFLEKVKALITKNIEKPDNTFEDLLESIAVSGGQGSFEFY</sequence>
<dbReference type="InterPro" id="IPR007322">
    <property type="entry name" value="RNA_pol_bunyavir"/>
</dbReference>
<dbReference type="PROSITE" id="PS50525">
    <property type="entry name" value="RDRP_SSRNA_NEG_SEG"/>
    <property type="match status" value="1"/>
</dbReference>
<evidence type="ECO:0000256" key="5">
    <source>
        <dbReference type="ARBA" id="ARBA00022842"/>
    </source>
</evidence>
<name>A0A7D9MVG9_9VIRU</name>
<keyword evidence="4" id="KW-0378">Hydrolase</keyword>
<evidence type="ECO:0000256" key="6">
    <source>
        <dbReference type="ARBA" id="ARBA00030285"/>
    </source>
</evidence>
<dbReference type="InterPro" id="IPR048547">
    <property type="entry name" value="L_thumb_ring_bunyavir"/>
</dbReference>
<keyword evidence="3" id="KW-0808">Transferase</keyword>
<comment type="similarity">
    <text evidence="9">Belongs to the Bunyavirales RNA polymerase family.</text>
</comment>
<evidence type="ECO:0000256" key="8">
    <source>
        <dbReference type="ARBA" id="ARBA00031012"/>
    </source>
</evidence>
<dbReference type="Pfam" id="PF04196">
    <property type="entry name" value="Bunya_RdRp"/>
    <property type="match status" value="1"/>
</dbReference>
<dbReference type="Pfam" id="PF15518">
    <property type="entry name" value="L_protein_N"/>
    <property type="match status" value="1"/>
</dbReference>
<evidence type="ECO:0000313" key="12">
    <source>
        <dbReference type="EMBL" id="QLA46889.1"/>
    </source>
</evidence>
<dbReference type="Gene3D" id="3.40.91.60">
    <property type="match status" value="1"/>
</dbReference>
<keyword evidence="10" id="KW-0175">Coiled coil</keyword>
<dbReference type="Pfam" id="PF21561">
    <property type="entry name" value="L_thumb_ring_vir"/>
    <property type="match status" value="1"/>
</dbReference>
<protein>
    <recommendedName>
        <fullName evidence="2">RNA-directed RNA polymerase L</fullName>
        <ecNumber evidence="1">2.7.7.48</ecNumber>
    </recommendedName>
    <alternativeName>
        <fullName evidence="6">Large structural protein</fullName>
    </alternativeName>
    <alternativeName>
        <fullName evidence="8">Replicase</fullName>
    </alternativeName>
    <alternativeName>
        <fullName evidence="7">Transcriptase</fullName>
    </alternativeName>
</protein>
<dbReference type="CDD" id="cd22349">
    <property type="entry name" value="PDDEXK_RNA_polymerase-like"/>
    <property type="match status" value="1"/>
</dbReference>
<organism evidence="12">
    <name type="scientific">Orthobunyavirus tacaiumaense</name>
    <dbReference type="NCBI Taxonomy" id="3052444"/>
    <lineage>
        <taxon>Viruses</taxon>
        <taxon>Riboviria</taxon>
        <taxon>Orthornavirae</taxon>
        <taxon>Negarnaviricota</taxon>
        <taxon>Polyploviricotina</taxon>
        <taxon>Bunyaviricetes</taxon>
        <taxon>Elliovirales</taxon>
        <taxon>Peribunyaviridae</taxon>
        <taxon>Orthobunyavirus</taxon>
    </lineage>
</organism>
<evidence type="ECO:0000256" key="4">
    <source>
        <dbReference type="ARBA" id="ARBA00022801"/>
    </source>
</evidence>
<feature type="domain" description="RdRp catalytic" evidence="11">
    <location>
        <begin position="1012"/>
        <end position="1204"/>
    </location>
</feature>
<evidence type="ECO:0000256" key="10">
    <source>
        <dbReference type="SAM" id="Coils"/>
    </source>
</evidence>
<dbReference type="GO" id="GO:0039694">
    <property type="term" value="P:viral RNA genome replication"/>
    <property type="evidence" value="ECO:0007669"/>
    <property type="project" value="InterPro"/>
</dbReference>
<proteinExistence type="inferred from homology"/>
<feature type="coiled-coil region" evidence="10">
    <location>
        <begin position="1625"/>
        <end position="1659"/>
    </location>
</feature>
<evidence type="ECO:0000256" key="2">
    <source>
        <dbReference type="ARBA" id="ARBA00018602"/>
    </source>
</evidence>
<dbReference type="InterPro" id="IPR007099">
    <property type="entry name" value="RNA-dir_pol_NSvirus"/>
</dbReference>